<sequence>MATLLIWTDDGTTLTIIDSHQVEDGDQATIDELFEDAAERDGADSGCAFDVDRHSDAVQRTYEEYARPFGLALVDAVEGHTPTTY</sequence>
<accession>A0ABV2W5G7</accession>
<name>A0ABV2W5G7_9ACTN</name>
<keyword evidence="2" id="KW-1185">Reference proteome</keyword>
<comment type="caution">
    <text evidence="1">The sequence shown here is derived from an EMBL/GenBank/DDBJ whole genome shotgun (WGS) entry which is preliminary data.</text>
</comment>
<evidence type="ECO:0000313" key="2">
    <source>
        <dbReference type="Proteomes" id="UP001550378"/>
    </source>
</evidence>
<dbReference type="RefSeq" id="WP_355272926.1">
    <property type="nucleotide sequence ID" value="NZ_JBEXZO010000028.1"/>
</dbReference>
<organism evidence="1 2">
    <name type="scientific">Streptomyces lavendulocolor</name>
    <dbReference type="NCBI Taxonomy" id="67316"/>
    <lineage>
        <taxon>Bacteria</taxon>
        <taxon>Bacillati</taxon>
        <taxon>Actinomycetota</taxon>
        <taxon>Actinomycetes</taxon>
        <taxon>Kitasatosporales</taxon>
        <taxon>Streptomycetaceae</taxon>
        <taxon>Streptomyces</taxon>
    </lineage>
</organism>
<dbReference type="EMBL" id="JBEXZR010000010">
    <property type="protein sequence ID" value="MEU0708381.1"/>
    <property type="molecule type" value="Genomic_DNA"/>
</dbReference>
<gene>
    <name evidence="1" type="ORF">ABZ508_13590</name>
</gene>
<reference evidence="1 2" key="1">
    <citation type="submission" date="2024-06" db="EMBL/GenBank/DDBJ databases">
        <title>The Natural Products Discovery Center: Release of the First 8490 Sequenced Strains for Exploring Actinobacteria Biosynthetic Diversity.</title>
        <authorList>
            <person name="Kalkreuter E."/>
            <person name="Kautsar S.A."/>
            <person name="Yang D."/>
            <person name="Bader C.D."/>
            <person name="Teijaro C.N."/>
            <person name="Fluegel L."/>
            <person name="Davis C.M."/>
            <person name="Simpson J.R."/>
            <person name="Lauterbach L."/>
            <person name="Steele A.D."/>
            <person name="Gui C."/>
            <person name="Meng S."/>
            <person name="Li G."/>
            <person name="Viehrig K."/>
            <person name="Ye F."/>
            <person name="Su P."/>
            <person name="Kiefer A.F."/>
            <person name="Nichols A."/>
            <person name="Cepeda A.J."/>
            <person name="Yan W."/>
            <person name="Fan B."/>
            <person name="Jiang Y."/>
            <person name="Adhikari A."/>
            <person name="Zheng C.-J."/>
            <person name="Schuster L."/>
            <person name="Cowan T.M."/>
            <person name="Smanski M.J."/>
            <person name="Chevrette M.G."/>
            <person name="De Carvalho L.P.S."/>
            <person name="Shen B."/>
        </authorList>
    </citation>
    <scope>NUCLEOTIDE SEQUENCE [LARGE SCALE GENOMIC DNA]</scope>
    <source>
        <strain evidence="1 2">NPDC006337</strain>
    </source>
</reference>
<proteinExistence type="predicted"/>
<protein>
    <submittedName>
        <fullName evidence="1">Uncharacterized protein</fullName>
    </submittedName>
</protein>
<dbReference type="Proteomes" id="UP001550378">
    <property type="component" value="Unassembled WGS sequence"/>
</dbReference>
<evidence type="ECO:0000313" key="1">
    <source>
        <dbReference type="EMBL" id="MEU0708381.1"/>
    </source>
</evidence>